<reference evidence="2 3" key="1">
    <citation type="submission" date="2021-06" db="EMBL/GenBank/DDBJ databases">
        <title>Caerostris extrusa draft genome.</title>
        <authorList>
            <person name="Kono N."/>
            <person name="Arakawa K."/>
        </authorList>
    </citation>
    <scope>NUCLEOTIDE SEQUENCE [LARGE SCALE GENOMIC DNA]</scope>
</reference>
<protein>
    <submittedName>
        <fullName evidence="2">Uncharacterized protein</fullName>
    </submittedName>
</protein>
<gene>
    <name evidence="2" type="ORF">CEXT_141611</name>
</gene>
<dbReference type="EMBL" id="BPLR01013344">
    <property type="protein sequence ID" value="GIY60574.1"/>
    <property type="molecule type" value="Genomic_DNA"/>
</dbReference>
<evidence type="ECO:0000313" key="2">
    <source>
        <dbReference type="EMBL" id="GIY60574.1"/>
    </source>
</evidence>
<evidence type="ECO:0000256" key="1">
    <source>
        <dbReference type="SAM" id="MobiDB-lite"/>
    </source>
</evidence>
<evidence type="ECO:0000313" key="3">
    <source>
        <dbReference type="Proteomes" id="UP001054945"/>
    </source>
</evidence>
<proteinExistence type="predicted"/>
<name>A0AAV4USV7_CAEEX</name>
<feature type="non-terminal residue" evidence="2">
    <location>
        <position position="1"/>
    </location>
</feature>
<dbReference type="AlphaFoldDB" id="A0AAV4USV7"/>
<organism evidence="2 3">
    <name type="scientific">Caerostris extrusa</name>
    <name type="common">Bark spider</name>
    <name type="synonym">Caerostris bankana</name>
    <dbReference type="NCBI Taxonomy" id="172846"/>
    <lineage>
        <taxon>Eukaryota</taxon>
        <taxon>Metazoa</taxon>
        <taxon>Ecdysozoa</taxon>
        <taxon>Arthropoda</taxon>
        <taxon>Chelicerata</taxon>
        <taxon>Arachnida</taxon>
        <taxon>Araneae</taxon>
        <taxon>Araneomorphae</taxon>
        <taxon>Entelegynae</taxon>
        <taxon>Araneoidea</taxon>
        <taxon>Araneidae</taxon>
        <taxon>Caerostris</taxon>
    </lineage>
</organism>
<comment type="caution">
    <text evidence="2">The sequence shown here is derived from an EMBL/GenBank/DDBJ whole genome shotgun (WGS) entry which is preliminary data.</text>
</comment>
<accession>A0AAV4USV7</accession>
<dbReference type="Proteomes" id="UP001054945">
    <property type="component" value="Unassembled WGS sequence"/>
</dbReference>
<sequence>VRNASSHFNKDHASEKSDKVQRVSCTRPCTSMMQISHHVQGDLEATFRNTLTVDQCTGGLSRAAETAADGLPKVRAYLVCVEPSFF</sequence>
<keyword evidence="3" id="KW-1185">Reference proteome</keyword>
<feature type="compositionally biased region" description="Basic and acidic residues" evidence="1">
    <location>
        <begin position="8"/>
        <end position="21"/>
    </location>
</feature>
<feature type="region of interest" description="Disordered" evidence="1">
    <location>
        <begin position="1"/>
        <end position="21"/>
    </location>
</feature>